<evidence type="ECO:0000313" key="6">
    <source>
        <dbReference type="EMBL" id="OXT00768.1"/>
    </source>
</evidence>
<dbReference type="Gene3D" id="3.40.30.120">
    <property type="match status" value="1"/>
</dbReference>
<keyword evidence="3" id="KW-0274">FAD</keyword>
<sequence>MLEDRYALAHRLYPYARVADQEAAAPAHHQAIVIGGGPVGMAAALELGLKGIETVVLDDHEGVGQGSRAICFSKRCLEVAHRLGAAGPMMEKGVEWSLGRVFHGDREVFDFNLLPEEGHRFPAFINLQQPYFEKYLVERIRQVQKEGVSIDIRGRNKVIGIDHEGDEVTLQVETPDGEYRLTADWVIVADGASSPTRNMMGLGFEGKVFEDNFLIADVRMKADFPVERRFWFEPTFKGSGDSALLHKQPDGEWRIDFQIGWDIDRKEELKDENVRARLDAMLGPMGIEYEVVWTSIYTFQCRRMEKFRHGHVIFVGDSAHQVSPFGARGCNSGMQDVDNLGWKLKRVIDGQSPESLLDTYDEERLVATDENILNSTRATDFITPKSKISKIFRNAVLDLSEENDFARPFVNSGRLSVPATLDGSSLNSEDGLPDGPERSRPGAVCPDAPLDGDFLLDRIGDRFAVLAIGVDVPDFEGDLDADRLVFAKGTIPVLDERYLGEVKQGVYLIRPDQHVAARWADWNINAVRKAFERAIGKGAEG</sequence>
<dbReference type="RefSeq" id="WP_094077587.1">
    <property type="nucleotide sequence ID" value="NZ_NBYO01000002.1"/>
</dbReference>
<dbReference type="PANTHER" id="PTHR43004:SF19">
    <property type="entry name" value="BINDING MONOOXYGENASE, PUTATIVE (JCVI)-RELATED"/>
    <property type="match status" value="1"/>
</dbReference>
<dbReference type="PANTHER" id="PTHR43004">
    <property type="entry name" value="TRK SYSTEM POTASSIUM UPTAKE PROTEIN"/>
    <property type="match status" value="1"/>
</dbReference>
<dbReference type="SUPFAM" id="SSF51905">
    <property type="entry name" value="FAD/NAD(P)-binding domain"/>
    <property type="match status" value="1"/>
</dbReference>
<dbReference type="Pfam" id="PF01494">
    <property type="entry name" value="FAD_binding_3"/>
    <property type="match status" value="1"/>
</dbReference>
<evidence type="ECO:0000259" key="5">
    <source>
        <dbReference type="Pfam" id="PF01494"/>
    </source>
</evidence>
<dbReference type="EMBL" id="NBYO01000002">
    <property type="protein sequence ID" value="OXT00768.1"/>
    <property type="molecule type" value="Genomic_DNA"/>
</dbReference>
<keyword evidence="2" id="KW-0285">Flavoprotein</keyword>
<dbReference type="Gene3D" id="3.50.50.60">
    <property type="entry name" value="FAD/NAD(P)-binding domain"/>
    <property type="match status" value="1"/>
</dbReference>
<dbReference type="GO" id="GO:0016709">
    <property type="term" value="F:oxidoreductase activity, acting on paired donors, with incorporation or reduction of molecular oxygen, NAD(P)H as one donor, and incorporation of one atom of oxygen"/>
    <property type="evidence" value="ECO:0007669"/>
    <property type="project" value="UniProtKB-ARBA"/>
</dbReference>
<comment type="caution">
    <text evidence="6">The sequence shown here is derived from an EMBL/GenBank/DDBJ whole genome shotgun (WGS) entry which is preliminary data.</text>
</comment>
<dbReference type="InterPro" id="IPR050641">
    <property type="entry name" value="RIFMO-like"/>
</dbReference>
<dbReference type="InterPro" id="IPR036188">
    <property type="entry name" value="FAD/NAD-bd_sf"/>
</dbReference>
<dbReference type="Gene3D" id="3.30.70.2450">
    <property type="match status" value="1"/>
</dbReference>
<name>A0A231UXU7_9HYPH</name>
<feature type="domain" description="FAD-binding" evidence="5">
    <location>
        <begin position="30"/>
        <end position="367"/>
    </location>
</feature>
<proteinExistence type="predicted"/>
<feature type="region of interest" description="Disordered" evidence="4">
    <location>
        <begin position="420"/>
        <end position="443"/>
    </location>
</feature>
<dbReference type="AlphaFoldDB" id="A0A231UXU7"/>
<accession>A0A231UXU7</accession>
<evidence type="ECO:0000256" key="3">
    <source>
        <dbReference type="ARBA" id="ARBA00022827"/>
    </source>
</evidence>
<dbReference type="Proteomes" id="UP000215405">
    <property type="component" value="Unassembled WGS sequence"/>
</dbReference>
<protein>
    <submittedName>
        <fullName evidence="6">FAD-dependent oxidoreductase</fullName>
    </submittedName>
</protein>
<evidence type="ECO:0000256" key="2">
    <source>
        <dbReference type="ARBA" id="ARBA00022630"/>
    </source>
</evidence>
<gene>
    <name evidence="6" type="ORF">B7H23_11870</name>
</gene>
<comment type="cofactor">
    <cofactor evidence="1">
        <name>FAD</name>
        <dbReference type="ChEBI" id="CHEBI:57692"/>
    </cofactor>
</comment>
<dbReference type="NCBIfam" id="NF006002">
    <property type="entry name" value="PRK08132.1"/>
    <property type="match status" value="1"/>
</dbReference>
<keyword evidence="7" id="KW-1185">Reference proteome</keyword>
<reference evidence="7" key="1">
    <citation type="journal article" date="2017" name="Int. J. Syst. Evol. Microbiol.">
        <title>Notoacmeibacter marinus gen. nov., sp. nov., isolated from the gut of a limpet and proposal of Notoacmeibacteraceae fam. nov. in the order Rhizobiales of the class Alphaproteobacteria.</title>
        <authorList>
            <person name="Huang Z."/>
            <person name="Guo F."/>
            <person name="Lai Q."/>
        </authorList>
    </citation>
    <scope>NUCLEOTIDE SEQUENCE [LARGE SCALE GENOMIC DNA]</scope>
    <source>
        <strain evidence="7">XMTR2A4</strain>
    </source>
</reference>
<evidence type="ECO:0000256" key="1">
    <source>
        <dbReference type="ARBA" id="ARBA00001974"/>
    </source>
</evidence>
<evidence type="ECO:0000256" key="4">
    <source>
        <dbReference type="SAM" id="MobiDB-lite"/>
    </source>
</evidence>
<evidence type="ECO:0000313" key="7">
    <source>
        <dbReference type="Proteomes" id="UP000215405"/>
    </source>
</evidence>
<dbReference type="InterPro" id="IPR002938">
    <property type="entry name" value="FAD-bd"/>
</dbReference>
<dbReference type="GO" id="GO:0071949">
    <property type="term" value="F:FAD binding"/>
    <property type="evidence" value="ECO:0007669"/>
    <property type="project" value="InterPro"/>
</dbReference>
<dbReference type="PRINTS" id="PR00420">
    <property type="entry name" value="RNGMNOXGNASE"/>
</dbReference>
<organism evidence="6 7">
    <name type="scientific">Notoacmeibacter marinus</name>
    <dbReference type="NCBI Taxonomy" id="1876515"/>
    <lineage>
        <taxon>Bacteria</taxon>
        <taxon>Pseudomonadati</taxon>
        <taxon>Pseudomonadota</taxon>
        <taxon>Alphaproteobacteria</taxon>
        <taxon>Hyphomicrobiales</taxon>
        <taxon>Notoacmeibacteraceae</taxon>
        <taxon>Notoacmeibacter</taxon>
    </lineage>
</organism>